<dbReference type="GO" id="GO:0005886">
    <property type="term" value="C:plasma membrane"/>
    <property type="evidence" value="ECO:0007669"/>
    <property type="project" value="TreeGrafter"/>
</dbReference>
<comment type="catalytic activity">
    <reaction evidence="5">
        <text>2 GTP = 3',3'-c-di-GMP + 2 diphosphate</text>
        <dbReference type="Rhea" id="RHEA:24898"/>
        <dbReference type="ChEBI" id="CHEBI:33019"/>
        <dbReference type="ChEBI" id="CHEBI:37565"/>
        <dbReference type="ChEBI" id="CHEBI:58805"/>
        <dbReference type="EC" id="2.7.7.65"/>
    </reaction>
</comment>
<dbReference type="Pfam" id="PF22588">
    <property type="entry name" value="dCache_1_like"/>
    <property type="match status" value="1"/>
</dbReference>
<evidence type="ECO:0000256" key="3">
    <source>
        <dbReference type="ARBA" id="ARBA00012528"/>
    </source>
</evidence>
<proteinExistence type="predicted"/>
<dbReference type="InterPro" id="IPR029787">
    <property type="entry name" value="Nucleotide_cyclase"/>
</dbReference>
<comment type="caution">
    <text evidence="8">The sequence shown here is derived from an EMBL/GenBank/DDBJ whole genome shotgun (WGS) entry which is preliminary data.</text>
</comment>
<evidence type="ECO:0000256" key="5">
    <source>
        <dbReference type="ARBA" id="ARBA00034247"/>
    </source>
</evidence>
<dbReference type="GO" id="GO:1902201">
    <property type="term" value="P:negative regulation of bacterial-type flagellum-dependent cell motility"/>
    <property type="evidence" value="ECO:0007669"/>
    <property type="project" value="TreeGrafter"/>
</dbReference>
<dbReference type="EMBL" id="JAOCAP010000001">
    <property type="protein sequence ID" value="MDH1317018.1"/>
    <property type="molecule type" value="Genomic_DNA"/>
</dbReference>
<dbReference type="Proteomes" id="UP001158416">
    <property type="component" value="Unassembled WGS sequence"/>
</dbReference>
<evidence type="ECO:0000256" key="4">
    <source>
        <dbReference type="ARBA" id="ARBA00023134"/>
    </source>
</evidence>
<dbReference type="InterPro" id="IPR000160">
    <property type="entry name" value="GGDEF_dom"/>
</dbReference>
<keyword evidence="4" id="KW-0547">Nucleotide-binding</keyword>
<feature type="domain" description="GGDEF" evidence="7">
    <location>
        <begin position="357"/>
        <end position="494"/>
    </location>
</feature>
<evidence type="ECO:0000256" key="2">
    <source>
        <dbReference type="ARBA" id="ARBA00004665"/>
    </source>
</evidence>
<gene>
    <name evidence="8" type="ORF">N5C39_01345</name>
</gene>
<accession>A0AA42PNN1</accession>
<dbReference type="SUPFAM" id="SSF55073">
    <property type="entry name" value="Nucleotide cyclase"/>
    <property type="match status" value="1"/>
</dbReference>
<dbReference type="GO" id="GO:0005525">
    <property type="term" value="F:GTP binding"/>
    <property type="evidence" value="ECO:0007669"/>
    <property type="project" value="UniProtKB-KW"/>
</dbReference>
<dbReference type="Pfam" id="PF00990">
    <property type="entry name" value="GGDEF"/>
    <property type="match status" value="1"/>
</dbReference>
<evidence type="ECO:0000259" key="7">
    <source>
        <dbReference type="PROSITE" id="PS50887"/>
    </source>
</evidence>
<keyword evidence="6" id="KW-0812">Transmembrane</keyword>
<dbReference type="RefSeq" id="WP_280027256.1">
    <property type="nucleotide sequence ID" value="NZ_JAOCAP010000001.1"/>
</dbReference>
<dbReference type="CDD" id="cd12915">
    <property type="entry name" value="PDC2_DGC_like"/>
    <property type="match status" value="1"/>
</dbReference>
<keyword evidence="6" id="KW-0472">Membrane</keyword>
<feature type="transmembrane region" description="Helical" evidence="6">
    <location>
        <begin position="291"/>
        <end position="311"/>
    </location>
</feature>
<dbReference type="InterPro" id="IPR050469">
    <property type="entry name" value="Diguanylate_Cyclase"/>
</dbReference>
<dbReference type="AlphaFoldDB" id="A0AA42PNN1"/>
<dbReference type="EC" id="2.7.7.65" evidence="3"/>
<dbReference type="CDD" id="cd12914">
    <property type="entry name" value="PDC1_DGC_like"/>
    <property type="match status" value="1"/>
</dbReference>
<keyword evidence="4" id="KW-0342">GTP-binding</keyword>
<reference evidence="8" key="1">
    <citation type="submission" date="2022-09" db="EMBL/GenBank/DDBJ databases">
        <title>Intensive care unit water sources are persistently colonized with multi-drug resistant bacteria and are the site of extensive horizontal gene transfer of antibiotic resistance genes.</title>
        <authorList>
            <person name="Diorio-Toth L."/>
        </authorList>
    </citation>
    <scope>NUCLEOTIDE SEQUENCE</scope>
    <source>
        <strain evidence="8">GD03936</strain>
    </source>
</reference>
<evidence type="ECO:0000256" key="1">
    <source>
        <dbReference type="ARBA" id="ARBA00001946"/>
    </source>
</evidence>
<dbReference type="InterPro" id="IPR043128">
    <property type="entry name" value="Rev_trsase/Diguanyl_cyclase"/>
</dbReference>
<protein>
    <recommendedName>
        <fullName evidence="3">diguanylate cyclase</fullName>
        <ecNumber evidence="3">2.7.7.65</ecNumber>
    </recommendedName>
</protein>
<dbReference type="NCBIfam" id="TIGR00254">
    <property type="entry name" value="GGDEF"/>
    <property type="match status" value="1"/>
</dbReference>
<organism evidence="8 9">
    <name type="scientific">Enterobacter bugandensis</name>
    <dbReference type="NCBI Taxonomy" id="881260"/>
    <lineage>
        <taxon>Bacteria</taxon>
        <taxon>Pseudomonadati</taxon>
        <taxon>Pseudomonadota</taxon>
        <taxon>Gammaproteobacteria</taxon>
        <taxon>Enterobacterales</taxon>
        <taxon>Enterobacteriaceae</taxon>
        <taxon>Enterobacter</taxon>
    </lineage>
</organism>
<sequence length="494" mass="54859">MEKLVHVKNTFYTTTITVIIVSLIVSLSLAVQIATSRQQSIQQINTSVANLSHTLNVYTEGIIRQSEMLITTVSDTIEIYGMTPQQAINIQRMISNQDNLLTQINNVVVYDAHGDIFTALHKNFAGPHNGADRAFFVYHKENKSQQIYIGEPVISRTNGKWVITLSRRLETHTGAFNGVVVVTLGIENFLALYGQINIGHAGVIGLTTQAGVLLIRYPFKNNYIGTIFSDSPLFRKYLKVQNTGIASSVSRFDKIERIYAYEKNRRYGLVTTVAVSIDEALSPWRKQAIQLAALILVFTATLIVASCFLYSDLSRKARDNKVLKIIASEDALTGLYNRRIFDEKILSEIAACAAKDAPVSLLLVDVDYFKKYNDNYGHPEGDRCLALLGNCLRESLTRDNQIVARYGGEEFALILPEADIQEALRLAQTIIRYVFSQQIEHAFSPFGRVTVSVGVSSARAVNIAGSQQNIINAADQALYQAKRGGRNRHAFVGA</sequence>
<dbReference type="Gene3D" id="3.30.70.270">
    <property type="match status" value="1"/>
</dbReference>
<evidence type="ECO:0000256" key="6">
    <source>
        <dbReference type="SAM" id="Phobius"/>
    </source>
</evidence>
<evidence type="ECO:0000313" key="8">
    <source>
        <dbReference type="EMBL" id="MDH1317018.1"/>
    </source>
</evidence>
<dbReference type="SUPFAM" id="SSF103190">
    <property type="entry name" value="Sensory domain-like"/>
    <property type="match status" value="1"/>
</dbReference>
<dbReference type="InterPro" id="IPR029151">
    <property type="entry name" value="Sensor-like_sf"/>
</dbReference>
<feature type="transmembrane region" description="Helical" evidence="6">
    <location>
        <begin position="12"/>
        <end position="34"/>
    </location>
</feature>
<dbReference type="PANTHER" id="PTHR45138:SF9">
    <property type="entry name" value="DIGUANYLATE CYCLASE DGCM-RELATED"/>
    <property type="match status" value="1"/>
</dbReference>
<evidence type="ECO:0000313" key="9">
    <source>
        <dbReference type="Proteomes" id="UP001158416"/>
    </source>
</evidence>
<comment type="cofactor">
    <cofactor evidence="1">
        <name>Mg(2+)</name>
        <dbReference type="ChEBI" id="CHEBI:18420"/>
    </cofactor>
</comment>
<dbReference type="GO" id="GO:0043709">
    <property type="term" value="P:cell adhesion involved in single-species biofilm formation"/>
    <property type="evidence" value="ECO:0007669"/>
    <property type="project" value="TreeGrafter"/>
</dbReference>
<dbReference type="GO" id="GO:0052621">
    <property type="term" value="F:diguanylate cyclase activity"/>
    <property type="evidence" value="ECO:0007669"/>
    <property type="project" value="UniProtKB-EC"/>
</dbReference>
<dbReference type="FunFam" id="3.30.70.270:FF:000001">
    <property type="entry name" value="Diguanylate cyclase domain protein"/>
    <property type="match status" value="1"/>
</dbReference>
<keyword evidence="6" id="KW-1133">Transmembrane helix</keyword>
<comment type="pathway">
    <text evidence="2">Purine metabolism; 3',5'-cyclic di-GMP biosynthesis.</text>
</comment>
<dbReference type="Gene3D" id="3.30.450.20">
    <property type="entry name" value="PAS domain"/>
    <property type="match status" value="2"/>
</dbReference>
<dbReference type="PROSITE" id="PS50887">
    <property type="entry name" value="GGDEF"/>
    <property type="match status" value="1"/>
</dbReference>
<name>A0AA42PNN1_9ENTR</name>
<dbReference type="SMART" id="SM00267">
    <property type="entry name" value="GGDEF"/>
    <property type="match status" value="1"/>
</dbReference>
<dbReference type="PANTHER" id="PTHR45138">
    <property type="entry name" value="REGULATORY COMPONENTS OF SENSORY TRANSDUCTION SYSTEM"/>
    <property type="match status" value="1"/>
</dbReference>
<dbReference type="CDD" id="cd01949">
    <property type="entry name" value="GGDEF"/>
    <property type="match status" value="1"/>
</dbReference>
<dbReference type="InterPro" id="IPR054327">
    <property type="entry name" value="His-kinase-like_sensor"/>
</dbReference>